<dbReference type="STRING" id="1265313.HRUBRA_00711"/>
<evidence type="ECO:0000256" key="4">
    <source>
        <dbReference type="ARBA" id="ARBA00022692"/>
    </source>
</evidence>
<dbReference type="GO" id="GO:0009279">
    <property type="term" value="C:cell outer membrane"/>
    <property type="evidence" value="ECO:0007669"/>
    <property type="project" value="UniProtKB-SubCell"/>
</dbReference>
<dbReference type="PROSITE" id="PS52016">
    <property type="entry name" value="TONB_DEPENDENT_REC_3"/>
    <property type="match status" value="1"/>
</dbReference>
<dbReference type="InterPro" id="IPR037066">
    <property type="entry name" value="Plug_dom_sf"/>
</dbReference>
<dbReference type="InterPro" id="IPR010104">
    <property type="entry name" value="TonB_rcpt_bac"/>
</dbReference>
<evidence type="ECO:0000256" key="9">
    <source>
        <dbReference type="RuleBase" id="RU003357"/>
    </source>
</evidence>
<keyword evidence="3 8" id="KW-1134">Transmembrane beta strand</keyword>
<evidence type="ECO:0000256" key="7">
    <source>
        <dbReference type="ARBA" id="ARBA00023237"/>
    </source>
</evidence>
<keyword evidence="5 9" id="KW-0798">TonB box</keyword>
<evidence type="ECO:0000313" key="13">
    <source>
        <dbReference type="EMBL" id="KGE04686.1"/>
    </source>
</evidence>
<comment type="similarity">
    <text evidence="8 9">Belongs to the TonB-dependent receptor family.</text>
</comment>
<feature type="chain" id="PRO_5001914675" evidence="10">
    <location>
        <begin position="25"/>
        <end position="820"/>
    </location>
</feature>
<dbReference type="Pfam" id="PF00593">
    <property type="entry name" value="TonB_dep_Rec_b-barrel"/>
    <property type="match status" value="1"/>
</dbReference>
<keyword evidence="10" id="KW-0732">Signal</keyword>
<reference evidence="13 14" key="1">
    <citation type="journal article" date="2014" name="Genome Announc.">
        <title>Genome Sequence of Gammaproteobacterial Pseudohaliea rubra Type Strain DSM 19751, Isolated from Coastal Seawater of the Mediterranean Sea.</title>
        <authorList>
            <person name="Spring S."/>
            <person name="Fiebig A."/>
            <person name="Riedel T."/>
            <person name="Goker M."/>
            <person name="Klenk H.P."/>
        </authorList>
    </citation>
    <scope>NUCLEOTIDE SEQUENCE [LARGE SCALE GENOMIC DNA]</scope>
    <source>
        <strain evidence="13 14">DSM 19751</strain>
    </source>
</reference>
<keyword evidence="2 8" id="KW-0813">Transport</keyword>
<evidence type="ECO:0000256" key="1">
    <source>
        <dbReference type="ARBA" id="ARBA00004571"/>
    </source>
</evidence>
<protein>
    <submittedName>
        <fullName evidence="13">TonB-dependent receptor</fullName>
    </submittedName>
</protein>
<evidence type="ECO:0000259" key="12">
    <source>
        <dbReference type="Pfam" id="PF07715"/>
    </source>
</evidence>
<dbReference type="eggNOG" id="COG4771">
    <property type="taxonomic scope" value="Bacteria"/>
</dbReference>
<dbReference type="SUPFAM" id="SSF56935">
    <property type="entry name" value="Porins"/>
    <property type="match status" value="1"/>
</dbReference>
<organism evidence="13 14">
    <name type="scientific">Pseudohaliea rubra DSM 19751</name>
    <dbReference type="NCBI Taxonomy" id="1265313"/>
    <lineage>
        <taxon>Bacteria</taxon>
        <taxon>Pseudomonadati</taxon>
        <taxon>Pseudomonadota</taxon>
        <taxon>Gammaproteobacteria</taxon>
        <taxon>Cellvibrionales</taxon>
        <taxon>Halieaceae</taxon>
        <taxon>Pseudohaliea</taxon>
    </lineage>
</organism>
<dbReference type="InterPro" id="IPR039426">
    <property type="entry name" value="TonB-dep_rcpt-like"/>
</dbReference>
<keyword evidence="13" id="KW-0675">Receptor</keyword>
<dbReference type="PATRIC" id="fig|1265313.6.peg.705"/>
<comment type="subcellular location">
    <subcellularLocation>
        <location evidence="1 8">Cell outer membrane</location>
        <topology evidence="1 8">Multi-pass membrane protein</topology>
    </subcellularLocation>
</comment>
<feature type="domain" description="TonB-dependent receptor plug" evidence="12">
    <location>
        <begin position="55"/>
        <end position="143"/>
    </location>
</feature>
<dbReference type="InterPro" id="IPR036942">
    <property type="entry name" value="Beta-barrel_TonB_sf"/>
</dbReference>
<dbReference type="Gene3D" id="2.170.130.10">
    <property type="entry name" value="TonB-dependent receptor, plug domain"/>
    <property type="match status" value="1"/>
</dbReference>
<proteinExistence type="inferred from homology"/>
<dbReference type="InterPro" id="IPR000531">
    <property type="entry name" value="Beta-barrel_TonB"/>
</dbReference>
<dbReference type="PANTHER" id="PTHR40980:SF3">
    <property type="entry name" value="TONB-DEPENDENT RECEPTOR-LIKE BETA-BARREL DOMAIN-CONTAINING PROTEIN"/>
    <property type="match status" value="1"/>
</dbReference>
<dbReference type="Proteomes" id="UP000029640">
    <property type="component" value="Unassembled WGS sequence"/>
</dbReference>
<evidence type="ECO:0000256" key="8">
    <source>
        <dbReference type="PROSITE-ProRule" id="PRU01360"/>
    </source>
</evidence>
<dbReference type="NCBIfam" id="TIGR01782">
    <property type="entry name" value="TonB-Xanth-Caul"/>
    <property type="match status" value="1"/>
</dbReference>
<gene>
    <name evidence="13" type="ORF">HRUBRA_00711</name>
</gene>
<keyword evidence="4 8" id="KW-0812">Transmembrane</keyword>
<dbReference type="InterPro" id="IPR012910">
    <property type="entry name" value="Plug_dom"/>
</dbReference>
<dbReference type="PANTHER" id="PTHR40980">
    <property type="entry name" value="PLUG DOMAIN-CONTAINING PROTEIN"/>
    <property type="match status" value="1"/>
</dbReference>
<evidence type="ECO:0000256" key="5">
    <source>
        <dbReference type="ARBA" id="ARBA00023077"/>
    </source>
</evidence>
<evidence type="ECO:0000256" key="3">
    <source>
        <dbReference type="ARBA" id="ARBA00022452"/>
    </source>
</evidence>
<feature type="signal peptide" evidence="10">
    <location>
        <begin position="1"/>
        <end position="24"/>
    </location>
</feature>
<dbReference type="Gene3D" id="2.40.170.20">
    <property type="entry name" value="TonB-dependent receptor, beta-barrel domain"/>
    <property type="match status" value="1"/>
</dbReference>
<evidence type="ECO:0000313" key="14">
    <source>
        <dbReference type="Proteomes" id="UP000029640"/>
    </source>
</evidence>
<dbReference type="HOGENOM" id="CLU_006935_1_2_6"/>
<feature type="domain" description="TonB-dependent receptor-like beta-barrel" evidence="11">
    <location>
        <begin position="299"/>
        <end position="788"/>
    </location>
</feature>
<evidence type="ECO:0000256" key="10">
    <source>
        <dbReference type="SAM" id="SignalP"/>
    </source>
</evidence>
<sequence length="820" mass="89403">MFTRIPLYTAVTLAVAALSSPILAQDGQRIEEVTVVATPIRDAQQAALDAKRVADNVVDVVSADTIGRFPDQNIADSLSRLPGVAVERDQGQARYLNLRGAPFRYTGIAFDGIDVPGAENGRIPRFDSFPATITSRIDANKAILPSMPGESVAGYINIQTFKPFDVEGLSLAVDLGMGEQDLGGGDVGRNSFRASWSGEQFGVVGFYSNNLREQVTDNREFDLERDGEGALVVNELDYRSYLVTREDTAYGGRVDYRGEGALRSLFLSTLYSEFIDEEDLTQYVFASAQPQAGVQANGVPMATSRFVRFGDYKNSTFTNTLGADFSAGGWDLEARLNYTETEFSQRIPIALSVGAGNVGSYDLRDREDPLLDLAVPLAESAFAADIGLDLGNRMDIEATKFKLDASRDLELFGRDSTVAVGMQYDRRESEGFIFIVDFGGFPDLDIASFDTGVPWESNTTNSIGGTYYDSKGVQEAWLASGLLAPQPNPSSDELVAIEEDIVAVYGMATTRFAWGNVVYGLRMEQTDYTSSGLAGDQPLTVEDDFLNILPSLHVNVDLADDLKFRVSASSGVNRPTYNEWRAGAIVSPTDQLVSGGNPFLDPEETIGVDLSLEWYYATASIVSVGAFHREIDNVIYQDVTTIDGGRYLPSAAGESWRLSGAANGSDGKLSGLEANLMFSATDYLEGPLGGLGFSVNATFIDSEFEALDGRQLGLPGTSELIYNASLFYENFGLSARINYQYRDEWISPIEDPEEFWGEMERVDATIAYELPLELGGARASVYANFNNLTDETDVRFAGNGTINQSESFGRHYLLGLRINY</sequence>
<dbReference type="AlphaFoldDB" id="A0A095XY65"/>
<dbReference type="OrthoDB" id="8727862at2"/>
<dbReference type="Pfam" id="PF07715">
    <property type="entry name" value="Plug"/>
    <property type="match status" value="1"/>
</dbReference>
<evidence type="ECO:0000259" key="11">
    <source>
        <dbReference type="Pfam" id="PF00593"/>
    </source>
</evidence>
<name>A0A095XY65_9GAMM</name>
<evidence type="ECO:0000256" key="6">
    <source>
        <dbReference type="ARBA" id="ARBA00023136"/>
    </source>
</evidence>
<dbReference type="RefSeq" id="WP_035516280.1">
    <property type="nucleotide sequence ID" value="NZ_KN234763.1"/>
</dbReference>
<keyword evidence="7 8" id="KW-0998">Cell outer membrane</keyword>
<comment type="caution">
    <text evidence="13">The sequence shown here is derived from an EMBL/GenBank/DDBJ whole genome shotgun (WGS) entry which is preliminary data.</text>
</comment>
<evidence type="ECO:0000256" key="2">
    <source>
        <dbReference type="ARBA" id="ARBA00022448"/>
    </source>
</evidence>
<accession>A0A095XY65</accession>
<keyword evidence="6 8" id="KW-0472">Membrane</keyword>
<dbReference type="EMBL" id="AUVB01000021">
    <property type="protein sequence ID" value="KGE04686.1"/>
    <property type="molecule type" value="Genomic_DNA"/>
</dbReference>
<keyword evidence="14" id="KW-1185">Reference proteome</keyword>